<dbReference type="RefSeq" id="WP_033101639.1">
    <property type="nucleotide sequence ID" value="NZ_JACEIP010000042.1"/>
</dbReference>
<gene>
    <name evidence="1" type="ORF">H1164_16795</name>
</gene>
<dbReference type="Proteomes" id="UP000530514">
    <property type="component" value="Unassembled WGS sequence"/>
</dbReference>
<accession>A0A7W1XDE5</accession>
<reference evidence="1 2" key="1">
    <citation type="submission" date="2020-07" db="EMBL/GenBank/DDBJ databases">
        <authorList>
            <person name="Feng H."/>
        </authorList>
    </citation>
    <scope>NUCLEOTIDE SEQUENCE [LARGE SCALE GENOMIC DNA]</scope>
    <source>
        <strain evidence="2">s-11</strain>
    </source>
</reference>
<proteinExistence type="predicted"/>
<protein>
    <submittedName>
        <fullName evidence="1">Uncharacterized protein</fullName>
    </submittedName>
</protein>
<dbReference type="EMBL" id="JACEIP010000042">
    <property type="protein sequence ID" value="MBA4544493.1"/>
    <property type="molecule type" value="Genomic_DNA"/>
</dbReference>
<organism evidence="1 2">
    <name type="scientific">Thermoactinomyces daqus</name>
    <dbReference type="NCBI Taxonomy" id="1329516"/>
    <lineage>
        <taxon>Bacteria</taxon>
        <taxon>Bacillati</taxon>
        <taxon>Bacillota</taxon>
        <taxon>Bacilli</taxon>
        <taxon>Bacillales</taxon>
        <taxon>Thermoactinomycetaceae</taxon>
        <taxon>Thermoactinomyces</taxon>
    </lineage>
</organism>
<dbReference type="AlphaFoldDB" id="A0A7W1XDE5"/>
<name>A0A7W1XDE5_9BACL</name>
<evidence type="ECO:0000313" key="1">
    <source>
        <dbReference type="EMBL" id="MBA4544493.1"/>
    </source>
</evidence>
<keyword evidence="2" id="KW-1185">Reference proteome</keyword>
<comment type="caution">
    <text evidence="1">The sequence shown here is derived from an EMBL/GenBank/DDBJ whole genome shotgun (WGS) entry which is preliminary data.</text>
</comment>
<sequence length="73" mass="8145">MAKVIRVKLPNPTPGGAIIDGRTIRVTLQSLISQISTDLLDRRVTNFKTDGETREIQIHFEGDENSDQHICGQ</sequence>
<evidence type="ECO:0000313" key="2">
    <source>
        <dbReference type="Proteomes" id="UP000530514"/>
    </source>
</evidence>